<gene>
    <name evidence="3" type="ORF">OCTVUL_1B003967</name>
</gene>
<dbReference type="SUPFAM" id="SSF48619">
    <property type="entry name" value="Phospholipase A2, PLA2"/>
    <property type="match status" value="1"/>
</dbReference>
<name>A0AA36F2M2_OCTVU</name>
<evidence type="ECO:0000259" key="2">
    <source>
        <dbReference type="Pfam" id="PF08398"/>
    </source>
</evidence>
<keyword evidence="4" id="KW-1185">Reference proteome</keyword>
<sequence length="536" mass="61210">MLPGVYKYCGPFNKLNLGEPIDELDEACLEHDKEYYQDKNLADDIFLKKLDKIPGINSAIAKTAINTKRFIDKYTNDISDKFLMPPVNDQKKRKIEDTENEQQEYCDMSSPIRCGQPSFIDTGFVADDTIGPSPDDVGYTSSGQGTTIASDRPPRIGDKNPIERKTFSRTLFHYLDAFDQPLDKCKFQFNKNSHKWTDMKFEHRCVEIPYADLRASATKAELQASLYTCTKWRVRKCGFRVSNVVPITDDLSSLQGTTTTNTTFNTRPWIMTYVDTNAAFFRNMTRAVEQVNNDYEHNIPENRDEGKLKHPVQYRKVPTETFQFQTKQKVTENIKEMNGEELMSLYNTGRWNVLRADQTWQYTWTNNTPGWFNASDFDALAGHITYGEIGNDSEMPVEINAFQNATDNWVPEKTNGKTTWNDMLTDEKVPSRSCLTQMPINPSDPPPVAVLDPIPILDSNSQAAKITFLITIDYFSEIEFEKPSGSPQFVGYLPRVPAATSRCPLNPEHKMNLNQWPQSLRTYTGTGYDSAFPAMR</sequence>
<dbReference type="InterPro" id="IPR013607">
    <property type="entry name" value="Phospholipase_A2-like"/>
</dbReference>
<feature type="region of interest" description="Disordered" evidence="1">
    <location>
        <begin position="137"/>
        <end position="161"/>
    </location>
</feature>
<feature type="compositionally biased region" description="Basic and acidic residues" evidence="1">
    <location>
        <begin position="152"/>
        <end position="161"/>
    </location>
</feature>
<dbReference type="AlphaFoldDB" id="A0AA36F2M2"/>
<protein>
    <submittedName>
        <fullName evidence="3">Capsid</fullName>
    </submittedName>
</protein>
<feature type="domain" description="Phospholipase A2-like" evidence="2">
    <location>
        <begin position="4"/>
        <end position="68"/>
    </location>
</feature>
<dbReference type="Gene3D" id="1.20.90.10">
    <property type="entry name" value="Phospholipase A2 domain"/>
    <property type="match status" value="1"/>
</dbReference>
<evidence type="ECO:0000256" key="1">
    <source>
        <dbReference type="SAM" id="MobiDB-lite"/>
    </source>
</evidence>
<proteinExistence type="predicted"/>
<evidence type="ECO:0000313" key="4">
    <source>
        <dbReference type="Proteomes" id="UP001162480"/>
    </source>
</evidence>
<evidence type="ECO:0000313" key="3">
    <source>
        <dbReference type="EMBL" id="CAI9722212.1"/>
    </source>
</evidence>
<dbReference type="GO" id="GO:0004623">
    <property type="term" value="F:phospholipase A2 activity"/>
    <property type="evidence" value="ECO:0007669"/>
    <property type="project" value="InterPro"/>
</dbReference>
<dbReference type="Pfam" id="PF08398">
    <property type="entry name" value="Phospholip_A2_4"/>
    <property type="match status" value="1"/>
</dbReference>
<dbReference type="EMBL" id="OX597817">
    <property type="protein sequence ID" value="CAI9722212.1"/>
    <property type="molecule type" value="Genomic_DNA"/>
</dbReference>
<organism evidence="3 4">
    <name type="scientific">Octopus vulgaris</name>
    <name type="common">Common octopus</name>
    <dbReference type="NCBI Taxonomy" id="6645"/>
    <lineage>
        <taxon>Eukaryota</taxon>
        <taxon>Metazoa</taxon>
        <taxon>Spiralia</taxon>
        <taxon>Lophotrochozoa</taxon>
        <taxon>Mollusca</taxon>
        <taxon>Cephalopoda</taxon>
        <taxon>Coleoidea</taxon>
        <taxon>Octopodiformes</taxon>
        <taxon>Octopoda</taxon>
        <taxon>Incirrata</taxon>
        <taxon>Octopodidae</taxon>
        <taxon>Octopus</taxon>
    </lineage>
</organism>
<dbReference type="GO" id="GO:0005198">
    <property type="term" value="F:structural molecule activity"/>
    <property type="evidence" value="ECO:0007669"/>
    <property type="project" value="InterPro"/>
</dbReference>
<reference evidence="3" key="1">
    <citation type="submission" date="2023-08" db="EMBL/GenBank/DDBJ databases">
        <authorList>
            <person name="Alioto T."/>
            <person name="Alioto T."/>
            <person name="Gomez Garrido J."/>
        </authorList>
    </citation>
    <scope>NUCLEOTIDE SEQUENCE</scope>
</reference>
<feature type="compositionally biased region" description="Polar residues" evidence="1">
    <location>
        <begin position="139"/>
        <end position="149"/>
    </location>
</feature>
<dbReference type="GO" id="GO:0006644">
    <property type="term" value="P:phospholipid metabolic process"/>
    <property type="evidence" value="ECO:0007669"/>
    <property type="project" value="InterPro"/>
</dbReference>
<dbReference type="InterPro" id="IPR036444">
    <property type="entry name" value="PLipase_A2_dom_sf"/>
</dbReference>
<dbReference type="Proteomes" id="UP001162480">
    <property type="component" value="Chromosome 4"/>
</dbReference>
<accession>A0AA36F2M2</accession>
<dbReference type="GO" id="GO:0050482">
    <property type="term" value="P:arachidonate secretion"/>
    <property type="evidence" value="ECO:0007669"/>
    <property type="project" value="InterPro"/>
</dbReference>